<keyword evidence="1" id="KW-0472">Membrane</keyword>
<name>A0A2S7SWB0_9BACT</name>
<evidence type="ECO:0000256" key="1">
    <source>
        <dbReference type="SAM" id="Phobius"/>
    </source>
</evidence>
<dbReference type="Proteomes" id="UP000239872">
    <property type="component" value="Unassembled WGS sequence"/>
</dbReference>
<dbReference type="EMBL" id="PPSL01000003">
    <property type="protein sequence ID" value="PQJ10998.1"/>
    <property type="molecule type" value="Genomic_DNA"/>
</dbReference>
<evidence type="ECO:0000313" key="2">
    <source>
        <dbReference type="EMBL" id="PQJ10998.1"/>
    </source>
</evidence>
<feature type="transmembrane region" description="Helical" evidence="1">
    <location>
        <begin position="76"/>
        <end position="98"/>
    </location>
</feature>
<organism evidence="2 3">
    <name type="scientific">Flavipsychrobacter stenotrophus</name>
    <dbReference type="NCBI Taxonomy" id="2077091"/>
    <lineage>
        <taxon>Bacteria</taxon>
        <taxon>Pseudomonadati</taxon>
        <taxon>Bacteroidota</taxon>
        <taxon>Chitinophagia</taxon>
        <taxon>Chitinophagales</taxon>
        <taxon>Chitinophagaceae</taxon>
        <taxon>Flavipsychrobacter</taxon>
    </lineage>
</organism>
<dbReference type="AlphaFoldDB" id="A0A2S7SWB0"/>
<evidence type="ECO:0000313" key="3">
    <source>
        <dbReference type="Proteomes" id="UP000239872"/>
    </source>
</evidence>
<proteinExistence type="predicted"/>
<reference evidence="2 3" key="1">
    <citation type="submission" date="2018-01" db="EMBL/GenBank/DDBJ databases">
        <title>A novel member of the phylum Bacteroidetes isolated from glacier ice.</title>
        <authorList>
            <person name="Liu Q."/>
            <person name="Xin Y.-H."/>
        </authorList>
    </citation>
    <scope>NUCLEOTIDE SEQUENCE [LARGE SCALE GENOMIC DNA]</scope>
    <source>
        <strain evidence="2 3">RB1R16</strain>
    </source>
</reference>
<evidence type="ECO:0008006" key="4">
    <source>
        <dbReference type="Google" id="ProtNLM"/>
    </source>
</evidence>
<keyword evidence="3" id="KW-1185">Reference proteome</keyword>
<gene>
    <name evidence="2" type="ORF">CJD36_013595</name>
</gene>
<keyword evidence="1" id="KW-0812">Transmembrane</keyword>
<dbReference type="RefSeq" id="WP_105039726.1">
    <property type="nucleotide sequence ID" value="NZ_PPSL01000003.1"/>
</dbReference>
<dbReference type="OrthoDB" id="465094at2"/>
<comment type="caution">
    <text evidence="2">The sequence shown here is derived from an EMBL/GenBank/DDBJ whole genome shotgun (WGS) entry which is preliminary data.</text>
</comment>
<keyword evidence="1" id="KW-1133">Transmembrane helix</keyword>
<sequence length="123" mass="13739">MFESKHEPLAPQSVFYYRIFRSMAIGFFILGICLLIGVLGYHYIADIPWIDALHNGSMILSGMGPVAEVKNVSGKIFSSAYALFSGVVFITNIGFILAPAAHRFFHKLHVGDDDEQEKENEDK</sequence>
<feature type="transmembrane region" description="Helical" evidence="1">
    <location>
        <begin position="20"/>
        <end position="44"/>
    </location>
</feature>
<protein>
    <recommendedName>
        <fullName evidence="4">Potassium channel domain-containing protein</fullName>
    </recommendedName>
</protein>
<accession>A0A2S7SWB0</accession>